<dbReference type="InterPro" id="IPR046825">
    <property type="entry name" value="PDH_C"/>
</dbReference>
<dbReference type="Pfam" id="PF20463">
    <property type="entry name" value="PDH_C"/>
    <property type="match status" value="1"/>
</dbReference>
<comment type="caution">
    <text evidence="3">The sequence shown here is derived from an EMBL/GenBank/DDBJ whole genome shotgun (WGS) entry which is preliminary data.</text>
</comment>
<sequence length="319" mass="35593">MFKEITIIGLGFMGASLAGALKSLKPDIFINGLDVNQKNIDFCFKNNFIDRAVLLNNIPSAYNPKQSDITVLCIPPKIILNFLSVHKNFLSQFQLITDIGSIKKEIVSTAKSIGLNNFAGSHPMCGSDKSGAENADINMFHGKTCIVIRENNLNKNSNDDDIRNNNASNNFSDLETKINNYNYCDLNFIEKITLFWEALGMEIVYADACFHDYMVGYSSHLPHIVSFCLSKTVLDAADANQTLNSLKYIASGFKDTTRIAASSENIWTDIFLLNADNLISSLDNYINNLNKFRVLLKNSDENALSTLIAEISKQRKMLN</sequence>
<reference evidence="3 4" key="1">
    <citation type="journal article" date="2019" name="ISME J.">
        <title>Insights into ecological role of a new deltaproteobacterial order Candidatus Acidulodesulfobacterales by metagenomics and metatranscriptomics.</title>
        <authorList>
            <person name="Tan S."/>
            <person name="Liu J."/>
            <person name="Fang Y."/>
            <person name="Hedlund B.P."/>
            <person name="Lian Z.H."/>
            <person name="Huang L.Y."/>
            <person name="Li J.T."/>
            <person name="Huang L.N."/>
            <person name="Li W.J."/>
            <person name="Jiang H.C."/>
            <person name="Dong H.L."/>
            <person name="Shu W.S."/>
        </authorList>
    </citation>
    <scope>NUCLEOTIDE SEQUENCE [LARGE SCALE GENOMIC DNA]</scope>
    <source>
        <strain evidence="3">AP2</strain>
    </source>
</reference>
<evidence type="ECO:0000259" key="2">
    <source>
        <dbReference type="PROSITE" id="PS51176"/>
    </source>
</evidence>
<dbReference type="GO" id="GO:0008977">
    <property type="term" value="F:prephenate dehydrogenase (NAD+) activity"/>
    <property type="evidence" value="ECO:0007669"/>
    <property type="project" value="InterPro"/>
</dbReference>
<organism evidence="3 4">
    <name type="scientific">Acididesulfobacter guangdongensis</name>
    <dbReference type="NCBI Taxonomy" id="2597225"/>
    <lineage>
        <taxon>Bacteria</taxon>
        <taxon>Deltaproteobacteria</taxon>
        <taxon>Candidatus Acidulodesulfobacterales</taxon>
        <taxon>Candidatus Acididesulfobacter</taxon>
    </lineage>
</organism>
<dbReference type="EMBL" id="SGBC01000003">
    <property type="protein sequence ID" value="RZD15918.1"/>
    <property type="molecule type" value="Genomic_DNA"/>
</dbReference>
<gene>
    <name evidence="3" type="ORF">EVJ46_06890</name>
</gene>
<dbReference type="GO" id="GO:0070403">
    <property type="term" value="F:NAD+ binding"/>
    <property type="evidence" value="ECO:0007669"/>
    <property type="project" value="InterPro"/>
</dbReference>
<dbReference type="PANTHER" id="PTHR21363">
    <property type="entry name" value="PREPHENATE DEHYDROGENASE"/>
    <property type="match status" value="1"/>
</dbReference>
<protein>
    <submittedName>
        <fullName evidence="3">Prephenate dehydrogenase/arogenate dehydrogenase family protein</fullName>
    </submittedName>
</protein>
<evidence type="ECO:0000256" key="1">
    <source>
        <dbReference type="ARBA" id="ARBA00023002"/>
    </source>
</evidence>
<proteinExistence type="predicted"/>
<dbReference type="Gene3D" id="3.40.50.720">
    <property type="entry name" value="NAD(P)-binding Rossmann-like Domain"/>
    <property type="match status" value="1"/>
</dbReference>
<accession>A0A519BF84</accession>
<dbReference type="GO" id="GO:0004665">
    <property type="term" value="F:prephenate dehydrogenase (NADP+) activity"/>
    <property type="evidence" value="ECO:0007669"/>
    <property type="project" value="InterPro"/>
</dbReference>
<dbReference type="InterPro" id="IPR036291">
    <property type="entry name" value="NAD(P)-bd_dom_sf"/>
</dbReference>
<dbReference type="InterPro" id="IPR003099">
    <property type="entry name" value="Prephen_DH"/>
</dbReference>
<dbReference type="InterPro" id="IPR008927">
    <property type="entry name" value="6-PGluconate_DH-like_C_sf"/>
</dbReference>
<feature type="domain" description="Prephenate/arogenate dehydrogenase" evidence="2">
    <location>
        <begin position="3"/>
        <end position="319"/>
    </location>
</feature>
<dbReference type="Gene3D" id="1.10.3660.10">
    <property type="entry name" value="6-phosphogluconate dehydrogenase C-terminal like domain"/>
    <property type="match status" value="1"/>
</dbReference>
<dbReference type="InterPro" id="IPR050812">
    <property type="entry name" value="Preph/Arog_dehydrog"/>
</dbReference>
<dbReference type="AlphaFoldDB" id="A0A519BF84"/>
<dbReference type="Pfam" id="PF02153">
    <property type="entry name" value="PDH_N"/>
    <property type="match status" value="1"/>
</dbReference>
<keyword evidence="1" id="KW-0560">Oxidoreductase</keyword>
<dbReference type="GO" id="GO:0006571">
    <property type="term" value="P:tyrosine biosynthetic process"/>
    <property type="evidence" value="ECO:0007669"/>
    <property type="project" value="InterPro"/>
</dbReference>
<dbReference type="PANTHER" id="PTHR21363:SF0">
    <property type="entry name" value="PREPHENATE DEHYDROGENASE [NADP(+)]"/>
    <property type="match status" value="1"/>
</dbReference>
<dbReference type="Proteomes" id="UP000316562">
    <property type="component" value="Unassembled WGS sequence"/>
</dbReference>
<name>A0A519BF84_ACIG2</name>
<evidence type="ECO:0000313" key="4">
    <source>
        <dbReference type="Proteomes" id="UP000316562"/>
    </source>
</evidence>
<dbReference type="PROSITE" id="PS51176">
    <property type="entry name" value="PDH_ADH"/>
    <property type="match status" value="1"/>
</dbReference>
<dbReference type="InterPro" id="IPR046826">
    <property type="entry name" value="PDH_N"/>
</dbReference>
<evidence type="ECO:0000313" key="3">
    <source>
        <dbReference type="EMBL" id="RZD15918.1"/>
    </source>
</evidence>
<dbReference type="SUPFAM" id="SSF51735">
    <property type="entry name" value="NAD(P)-binding Rossmann-fold domains"/>
    <property type="match status" value="1"/>
</dbReference>
<dbReference type="SUPFAM" id="SSF48179">
    <property type="entry name" value="6-phosphogluconate dehydrogenase C-terminal domain-like"/>
    <property type="match status" value="1"/>
</dbReference>